<dbReference type="Proteomes" id="UP000516448">
    <property type="component" value="Segment"/>
</dbReference>
<organism evidence="1 2">
    <name type="scientific">Escherichia phage vb_EcoM_bov25_3</name>
    <dbReference type="NCBI Taxonomy" id="2763524"/>
    <lineage>
        <taxon>Viruses</taxon>
        <taxon>Duplodnaviria</taxon>
        <taxon>Heunggongvirae</taxon>
        <taxon>Uroviricota</taxon>
        <taxon>Caudoviricetes</taxon>
        <taxon>Vequintavirinae</taxon>
        <taxon>Vequintavirus</taxon>
        <taxon>Vequintavirus slur16</taxon>
    </lineage>
</organism>
<evidence type="ECO:0000313" key="2">
    <source>
        <dbReference type="Proteomes" id="UP000516448"/>
    </source>
</evidence>
<reference evidence="1 2" key="1">
    <citation type="submission" date="2020-08" db="EMBL/GenBank/DDBJ databases">
        <title>Complete genomes of novel bovine T4, rv5-like and Dillon viruses effective against Escherichia coli O157.</title>
        <authorList>
            <person name="Svab D."/>
            <person name="Falgenhauer L."/>
            <person name="Chakraborty T."/>
            <person name="Toth I."/>
        </authorList>
    </citation>
    <scope>NUCLEOTIDE SEQUENCE [LARGE SCALE GENOMIC DNA]</scope>
</reference>
<accession>A0A7H0XEQ0</accession>
<protein>
    <submittedName>
        <fullName evidence="1">Uncharacterized protein</fullName>
    </submittedName>
</protein>
<proteinExistence type="predicted"/>
<name>A0A7H0XEQ0_9CAUD</name>
<evidence type="ECO:0000313" key="1">
    <source>
        <dbReference type="EMBL" id="QNR53490.1"/>
    </source>
</evidence>
<dbReference type="EMBL" id="MT884011">
    <property type="protein sequence ID" value="QNR53490.1"/>
    <property type="molecule type" value="Genomic_DNA"/>
</dbReference>
<sequence>MYYGMKPSSGNDICGCDICWKARYDGTPGGAGVVQTGKIWWV</sequence>